<dbReference type="EMBL" id="JADKCH010000033">
    <property type="protein sequence ID" value="MBK8573999.1"/>
    <property type="molecule type" value="Genomic_DNA"/>
</dbReference>
<dbReference type="InterPro" id="IPR005177">
    <property type="entry name" value="Kinase-pyrophosphorylase"/>
</dbReference>
<dbReference type="GO" id="GO:0004674">
    <property type="term" value="F:protein serine/threonine kinase activity"/>
    <property type="evidence" value="ECO:0007669"/>
    <property type="project" value="UniProtKB-UniRule"/>
</dbReference>
<dbReference type="GO" id="GO:0005524">
    <property type="term" value="F:ATP binding"/>
    <property type="evidence" value="ECO:0007669"/>
    <property type="project" value="InterPro"/>
</dbReference>
<feature type="binding site" evidence="5">
    <location>
        <begin position="151"/>
        <end position="158"/>
    </location>
    <ligand>
        <name>ADP</name>
        <dbReference type="ChEBI" id="CHEBI:456216"/>
    </ligand>
</feature>
<evidence type="ECO:0000256" key="4">
    <source>
        <dbReference type="ARBA" id="ARBA00022777"/>
    </source>
</evidence>
<comment type="function">
    <text evidence="5">Bifunctional serine/threonine kinase and phosphorylase involved in the regulation of the pyruvate, phosphate dikinase (PPDK) by catalyzing its phosphorylation/dephosphorylation.</text>
</comment>
<dbReference type="GO" id="GO:0016776">
    <property type="term" value="F:phosphotransferase activity, phosphate group as acceptor"/>
    <property type="evidence" value="ECO:0007669"/>
    <property type="project" value="UniProtKB-UniRule"/>
</dbReference>
<evidence type="ECO:0000256" key="5">
    <source>
        <dbReference type="HAMAP-Rule" id="MF_00921"/>
    </source>
</evidence>
<dbReference type="Proteomes" id="UP000709959">
    <property type="component" value="Unassembled WGS sequence"/>
</dbReference>
<dbReference type="GO" id="GO:0043531">
    <property type="term" value="F:ADP binding"/>
    <property type="evidence" value="ECO:0007669"/>
    <property type="project" value="UniProtKB-UniRule"/>
</dbReference>
<keyword evidence="3 5" id="KW-0547">Nucleotide-binding</keyword>
<dbReference type="InterPro" id="IPR026565">
    <property type="entry name" value="PPDK_reg"/>
</dbReference>
<dbReference type="PANTHER" id="PTHR31756">
    <property type="entry name" value="PYRUVATE, PHOSPHATE DIKINASE REGULATORY PROTEIN 1, CHLOROPLASTIC"/>
    <property type="match status" value="1"/>
</dbReference>
<accession>A0A936F4L1</accession>
<keyword evidence="1 5" id="KW-0723">Serine/threonine-protein kinase</keyword>
<keyword evidence="2 5" id="KW-0808">Transferase</keyword>
<evidence type="ECO:0000256" key="2">
    <source>
        <dbReference type="ARBA" id="ARBA00022679"/>
    </source>
</evidence>
<keyword evidence="4 5" id="KW-0418">Kinase</keyword>
<gene>
    <name evidence="6" type="ORF">IPN91_15575</name>
</gene>
<sequence length="275" mass="30810">MDRQPIYIVSGGSGETAHRMVQAALTQFAKGESSALVRRFQNVRSQEDLDRVLQLATDKRAVIIHTTVSREMRDYLDKRCAELRLTQVDLFGNLLDTLALYLRERPEERPGSFHAVGDKYFRRIEAIEFALKFDDGIDMGGLVDADIVLVGISRTSKTPLSMYLAMEGFKVMNVPLVPGVPLPPELAGIPQGRIVGLTIQADRLQEIRAYRLKRLGATGSADSYSDMGRILDELAYADEVFKMHRRWPVLDVTGRSIEETAGLVLDRVFGKERAV</sequence>
<name>A0A936F4L1_9BACT</name>
<dbReference type="AlphaFoldDB" id="A0A936F4L1"/>
<proteinExistence type="inferred from homology"/>
<comment type="catalytic activity">
    <reaction evidence="5">
        <text>N(tele)-phospho-L-histidyl/L-threonyl-[pyruvate, phosphate dikinase] + ADP = N(tele)-phospho-L-histidyl/O-phospho-L-threonyl-[pyruvate, phosphate dikinase] + AMP + H(+)</text>
        <dbReference type="Rhea" id="RHEA:43692"/>
        <dbReference type="Rhea" id="RHEA-COMP:10650"/>
        <dbReference type="Rhea" id="RHEA-COMP:10651"/>
        <dbReference type="ChEBI" id="CHEBI:15378"/>
        <dbReference type="ChEBI" id="CHEBI:30013"/>
        <dbReference type="ChEBI" id="CHEBI:61977"/>
        <dbReference type="ChEBI" id="CHEBI:83586"/>
        <dbReference type="ChEBI" id="CHEBI:456215"/>
        <dbReference type="ChEBI" id="CHEBI:456216"/>
        <dbReference type="EC" id="2.7.11.32"/>
    </reaction>
</comment>
<organism evidence="6 7">
    <name type="scientific">Candidatus Geothrix odensensis</name>
    <dbReference type="NCBI Taxonomy" id="2954440"/>
    <lineage>
        <taxon>Bacteria</taxon>
        <taxon>Pseudomonadati</taxon>
        <taxon>Acidobacteriota</taxon>
        <taxon>Holophagae</taxon>
        <taxon>Holophagales</taxon>
        <taxon>Holophagaceae</taxon>
        <taxon>Geothrix</taxon>
    </lineage>
</organism>
<dbReference type="EC" id="2.7.4.27" evidence="5"/>
<comment type="catalytic activity">
    <reaction evidence="5">
        <text>N(tele)-phospho-L-histidyl/O-phospho-L-threonyl-[pyruvate, phosphate dikinase] + phosphate + H(+) = N(tele)-phospho-L-histidyl/L-threonyl-[pyruvate, phosphate dikinase] + diphosphate</text>
        <dbReference type="Rhea" id="RHEA:43696"/>
        <dbReference type="Rhea" id="RHEA-COMP:10650"/>
        <dbReference type="Rhea" id="RHEA-COMP:10651"/>
        <dbReference type="ChEBI" id="CHEBI:15378"/>
        <dbReference type="ChEBI" id="CHEBI:30013"/>
        <dbReference type="ChEBI" id="CHEBI:33019"/>
        <dbReference type="ChEBI" id="CHEBI:43474"/>
        <dbReference type="ChEBI" id="CHEBI:61977"/>
        <dbReference type="ChEBI" id="CHEBI:83586"/>
        <dbReference type="EC" id="2.7.4.27"/>
    </reaction>
</comment>
<dbReference type="PANTHER" id="PTHR31756:SF3">
    <property type="entry name" value="PYRUVATE, PHOSPHATE DIKINASE REGULATORY PROTEIN 1, CHLOROPLASTIC"/>
    <property type="match status" value="1"/>
</dbReference>
<comment type="similarity">
    <text evidence="5">Belongs to the pyruvate, phosphate/water dikinase regulatory protein family. PDRP subfamily.</text>
</comment>
<comment type="caution">
    <text evidence="6">The sequence shown here is derived from an EMBL/GenBank/DDBJ whole genome shotgun (WGS) entry which is preliminary data.</text>
</comment>
<reference evidence="6 7" key="1">
    <citation type="submission" date="2020-10" db="EMBL/GenBank/DDBJ databases">
        <title>Connecting structure to function with the recovery of over 1000 high-quality activated sludge metagenome-assembled genomes encoding full-length rRNA genes using long-read sequencing.</title>
        <authorList>
            <person name="Singleton C.M."/>
            <person name="Petriglieri F."/>
            <person name="Kristensen J.M."/>
            <person name="Kirkegaard R.H."/>
            <person name="Michaelsen T.Y."/>
            <person name="Andersen M.H."/>
            <person name="Karst S.M."/>
            <person name="Dueholm M.S."/>
            <person name="Nielsen P.H."/>
            <person name="Albertsen M."/>
        </authorList>
    </citation>
    <scope>NUCLEOTIDE SEQUENCE [LARGE SCALE GENOMIC DNA]</scope>
    <source>
        <strain evidence="6">OdNE_18-Q3-R46-58_MAXAC.008</strain>
    </source>
</reference>
<evidence type="ECO:0000256" key="1">
    <source>
        <dbReference type="ARBA" id="ARBA00022527"/>
    </source>
</evidence>
<dbReference type="HAMAP" id="MF_00921">
    <property type="entry name" value="PDRP"/>
    <property type="match status" value="1"/>
</dbReference>
<protein>
    <recommendedName>
        <fullName evidence="5">Putative pyruvate, phosphate dikinase regulatory protein</fullName>
        <shortName evidence="5">PPDK regulatory protein</shortName>
        <ecNumber evidence="5">2.7.11.32</ecNumber>
        <ecNumber evidence="5">2.7.4.27</ecNumber>
    </recommendedName>
</protein>
<evidence type="ECO:0000256" key="3">
    <source>
        <dbReference type="ARBA" id="ARBA00022741"/>
    </source>
</evidence>
<dbReference type="Pfam" id="PF03618">
    <property type="entry name" value="Kinase-PPPase"/>
    <property type="match status" value="1"/>
</dbReference>
<dbReference type="EC" id="2.7.11.32" evidence="5"/>
<dbReference type="NCBIfam" id="NF003742">
    <property type="entry name" value="PRK05339.1"/>
    <property type="match status" value="1"/>
</dbReference>
<evidence type="ECO:0000313" key="7">
    <source>
        <dbReference type="Proteomes" id="UP000709959"/>
    </source>
</evidence>
<evidence type="ECO:0000313" key="6">
    <source>
        <dbReference type="EMBL" id="MBK8573999.1"/>
    </source>
</evidence>